<proteinExistence type="inferred from homology"/>
<dbReference type="SUPFAM" id="SSF51735">
    <property type="entry name" value="NAD(P)-binding Rossmann-fold domains"/>
    <property type="match status" value="1"/>
</dbReference>
<keyword evidence="2 4" id="KW-0444">Lipid biosynthesis</keyword>
<gene>
    <name evidence="7" type="ORF">K2173_020971</name>
</gene>
<keyword evidence="8" id="KW-1185">Reference proteome</keyword>
<dbReference type="PANTHER" id="PTHR11011:SF99">
    <property type="entry name" value="FATTY ACYL-COA REDUCTASE 3"/>
    <property type="match status" value="1"/>
</dbReference>
<dbReference type="InterPro" id="IPR013120">
    <property type="entry name" value="FAR_NAD-bd"/>
</dbReference>
<dbReference type="GO" id="GO:0102965">
    <property type="term" value="F:alcohol-forming long-chain fatty acyl-CoA reductase activity"/>
    <property type="evidence" value="ECO:0007669"/>
    <property type="project" value="UniProtKB-EC"/>
</dbReference>
<dbReference type="CDD" id="cd09071">
    <property type="entry name" value="FAR_C"/>
    <property type="match status" value="1"/>
</dbReference>
<dbReference type="InterPro" id="IPR036291">
    <property type="entry name" value="NAD(P)-bd_dom_sf"/>
</dbReference>
<keyword evidence="4" id="KW-0560">Oxidoreductase</keyword>
<feature type="domain" description="Thioester reductase (TE)" evidence="6">
    <location>
        <begin position="17"/>
        <end position="319"/>
    </location>
</feature>
<dbReference type="Gene3D" id="3.40.50.720">
    <property type="entry name" value="NAD(P)-binding Rossmann-like Domain"/>
    <property type="match status" value="1"/>
</dbReference>
<evidence type="ECO:0000259" key="5">
    <source>
        <dbReference type="Pfam" id="PF03015"/>
    </source>
</evidence>
<dbReference type="InterPro" id="IPR033640">
    <property type="entry name" value="FAR_C"/>
</dbReference>
<dbReference type="EMBL" id="JAIWQS010000004">
    <property type="protein sequence ID" value="KAJ8768031.1"/>
    <property type="molecule type" value="Genomic_DNA"/>
</dbReference>
<dbReference type="Pfam" id="PF03015">
    <property type="entry name" value="Sterile"/>
    <property type="match status" value="1"/>
</dbReference>
<accession>A0AAV8TNI8</accession>
<comment type="catalytic activity">
    <reaction evidence="4">
        <text>a long-chain fatty acyl-CoA + 2 NADPH + 2 H(+) = a long-chain primary fatty alcohol + 2 NADP(+) + CoA</text>
        <dbReference type="Rhea" id="RHEA:52716"/>
        <dbReference type="ChEBI" id="CHEBI:15378"/>
        <dbReference type="ChEBI" id="CHEBI:57287"/>
        <dbReference type="ChEBI" id="CHEBI:57783"/>
        <dbReference type="ChEBI" id="CHEBI:58349"/>
        <dbReference type="ChEBI" id="CHEBI:77396"/>
        <dbReference type="ChEBI" id="CHEBI:83139"/>
        <dbReference type="EC" id="1.2.1.84"/>
    </reaction>
</comment>
<dbReference type="AlphaFoldDB" id="A0AAV8TNI8"/>
<reference evidence="7 8" key="1">
    <citation type="submission" date="2021-09" db="EMBL/GenBank/DDBJ databases">
        <title>Genomic insights and catalytic innovation underlie evolution of tropane alkaloids biosynthesis.</title>
        <authorList>
            <person name="Wang Y.-J."/>
            <person name="Tian T."/>
            <person name="Huang J.-P."/>
            <person name="Huang S.-X."/>
        </authorList>
    </citation>
    <scope>NUCLEOTIDE SEQUENCE [LARGE SCALE GENOMIC DNA]</scope>
    <source>
        <strain evidence="7">KIB-2018</strain>
        <tissue evidence="7">Leaf</tissue>
    </source>
</reference>
<dbReference type="GO" id="GO:0080019">
    <property type="term" value="F:alcohol-forming very long-chain fatty acyl-CoA reductase activity"/>
    <property type="evidence" value="ECO:0007669"/>
    <property type="project" value="InterPro"/>
</dbReference>
<evidence type="ECO:0000313" key="7">
    <source>
        <dbReference type="EMBL" id="KAJ8768031.1"/>
    </source>
</evidence>
<feature type="domain" description="Fatty acyl-CoA reductase C-terminal" evidence="5">
    <location>
        <begin position="395"/>
        <end position="491"/>
    </location>
</feature>
<evidence type="ECO:0000313" key="8">
    <source>
        <dbReference type="Proteomes" id="UP001159364"/>
    </source>
</evidence>
<keyword evidence="4" id="KW-0521">NADP</keyword>
<keyword evidence="3 4" id="KW-0443">Lipid metabolism</keyword>
<evidence type="ECO:0000256" key="1">
    <source>
        <dbReference type="ARBA" id="ARBA00005928"/>
    </source>
</evidence>
<dbReference type="CDD" id="cd05236">
    <property type="entry name" value="FAR-N_SDR_e"/>
    <property type="match status" value="1"/>
</dbReference>
<protein>
    <recommendedName>
        <fullName evidence="4">Fatty acyl-CoA reductase</fullName>
        <ecNumber evidence="4">1.2.1.84</ecNumber>
    </recommendedName>
</protein>
<dbReference type="GO" id="GO:0010345">
    <property type="term" value="P:suberin biosynthetic process"/>
    <property type="evidence" value="ECO:0007669"/>
    <property type="project" value="TreeGrafter"/>
</dbReference>
<comment type="caution">
    <text evidence="7">The sequence shown here is derived from an EMBL/GenBank/DDBJ whole genome shotgun (WGS) entry which is preliminary data.</text>
</comment>
<name>A0AAV8TNI8_9ROSI</name>
<evidence type="ECO:0000259" key="6">
    <source>
        <dbReference type="Pfam" id="PF07993"/>
    </source>
</evidence>
<dbReference type="Proteomes" id="UP001159364">
    <property type="component" value="Linkage Group LG04"/>
</dbReference>
<evidence type="ECO:0000256" key="4">
    <source>
        <dbReference type="RuleBase" id="RU363097"/>
    </source>
</evidence>
<sequence length="491" mass="55227">MEIGSVLQFLENKTILVTGATGFLAKIFIEKILRIQPKVKKMYLLLRASDAKSASFRFRTEVMGKDLFRPLKERLGASMNSFISEKTVVVPGDIASGDDLGIGDSNLKQEMWNELDVVVNLAATTSFDERYDVALGINTLGAKHVLCFAKKCVKLKSFLHVSTAYVAGEKSGLILETPYPLGETLNGVAGLDIYEERRLVKEKLNQLQADGATVQETKEAMRDMGIDRAKVYGWPNTYAFTKAMAEMLVGHLKEDMPVVIIRPTIVTSTYKEPFPGWVEGLRTIDSIAIGYGKGRLTSFIGDVKSIMDLIPADMVVNAMIVAMAAHANQPSYAIYQVGSSLRNPINYSDLKDIGFLYFTNKPWIGKDGKPVKVGKLKVIGSMTSFRRYMAIRYVLLLKALRFANTALCHHFEGTYSDMNRKIKFVMRLVELYRPYTFFQGIFDDVNTEKLRVAARQNGEETDVFYFDSKCIDWEDYFLNTHIPGLIKYISK</sequence>
<evidence type="ECO:0000256" key="2">
    <source>
        <dbReference type="ARBA" id="ARBA00022516"/>
    </source>
</evidence>
<dbReference type="PANTHER" id="PTHR11011">
    <property type="entry name" value="MALE STERILITY PROTEIN 2-RELATED"/>
    <property type="match status" value="1"/>
</dbReference>
<organism evidence="7 8">
    <name type="scientific">Erythroxylum novogranatense</name>
    <dbReference type="NCBI Taxonomy" id="1862640"/>
    <lineage>
        <taxon>Eukaryota</taxon>
        <taxon>Viridiplantae</taxon>
        <taxon>Streptophyta</taxon>
        <taxon>Embryophyta</taxon>
        <taxon>Tracheophyta</taxon>
        <taxon>Spermatophyta</taxon>
        <taxon>Magnoliopsida</taxon>
        <taxon>eudicotyledons</taxon>
        <taxon>Gunneridae</taxon>
        <taxon>Pentapetalae</taxon>
        <taxon>rosids</taxon>
        <taxon>fabids</taxon>
        <taxon>Malpighiales</taxon>
        <taxon>Erythroxylaceae</taxon>
        <taxon>Erythroxylum</taxon>
    </lineage>
</organism>
<dbReference type="GO" id="GO:0035336">
    <property type="term" value="P:long-chain fatty-acyl-CoA metabolic process"/>
    <property type="evidence" value="ECO:0007669"/>
    <property type="project" value="TreeGrafter"/>
</dbReference>
<dbReference type="Pfam" id="PF07993">
    <property type="entry name" value="NAD_binding_4"/>
    <property type="match status" value="1"/>
</dbReference>
<comment type="similarity">
    <text evidence="1 4">Belongs to the fatty acyl-CoA reductase family.</text>
</comment>
<dbReference type="EC" id="1.2.1.84" evidence="4"/>
<comment type="function">
    <text evidence="4">Catalyzes the reduction of fatty acyl-CoA to fatty alcohols.</text>
</comment>
<evidence type="ECO:0000256" key="3">
    <source>
        <dbReference type="ARBA" id="ARBA00023098"/>
    </source>
</evidence>
<dbReference type="InterPro" id="IPR026055">
    <property type="entry name" value="FAR"/>
</dbReference>